<proteinExistence type="inferred from homology"/>
<protein>
    <recommendedName>
        <fullName evidence="2">Protein-L-isoaspartate O-methyltransferase</fullName>
    </recommendedName>
    <alternativeName>
        <fullName evidence="3">Protein L-isoaspartyl methyltransferase</fullName>
    </alternativeName>
</protein>
<dbReference type="AlphaFoldDB" id="A0A0M6ZR58"/>
<dbReference type="EMBL" id="CXWD01000001">
    <property type="protein sequence ID" value="CTQ63994.1"/>
    <property type="molecule type" value="Genomic_DNA"/>
</dbReference>
<dbReference type="GO" id="GO:0004719">
    <property type="term" value="F:protein-L-isoaspartate (D-aspartate) O-methyltransferase activity"/>
    <property type="evidence" value="ECO:0007669"/>
    <property type="project" value="InterPro"/>
</dbReference>
<dbReference type="SUPFAM" id="SSF53335">
    <property type="entry name" value="S-adenosyl-L-methionine-dependent methyltransferases"/>
    <property type="match status" value="1"/>
</dbReference>
<dbReference type="PANTHER" id="PTHR11579">
    <property type="entry name" value="PROTEIN-L-ISOASPARTATE O-METHYLTRANSFERASE"/>
    <property type="match status" value="1"/>
</dbReference>
<gene>
    <name evidence="4" type="primary">pcm_1</name>
    <name evidence="4" type="ORF">LAX5112_00142</name>
</gene>
<evidence type="ECO:0000313" key="5">
    <source>
        <dbReference type="Proteomes" id="UP000053235"/>
    </source>
</evidence>
<dbReference type="InterPro" id="IPR000682">
    <property type="entry name" value="PCMT"/>
</dbReference>
<evidence type="ECO:0000256" key="3">
    <source>
        <dbReference type="ARBA" id="ARBA00030757"/>
    </source>
</evidence>
<evidence type="ECO:0000256" key="2">
    <source>
        <dbReference type="ARBA" id="ARBA00013346"/>
    </source>
</evidence>
<dbReference type="GO" id="GO:0005737">
    <property type="term" value="C:cytoplasm"/>
    <property type="evidence" value="ECO:0007669"/>
    <property type="project" value="TreeGrafter"/>
</dbReference>
<dbReference type="PANTHER" id="PTHR11579:SF18">
    <property type="entry name" value="PROTEIN-L-ISOASPARTATE O-METHYLTRANSFERASE"/>
    <property type="match status" value="1"/>
</dbReference>
<reference evidence="5" key="1">
    <citation type="submission" date="2015-07" db="EMBL/GenBank/DDBJ databases">
        <authorList>
            <person name="Rodrigo-Torres Lidia"/>
            <person name="Arahal R.David."/>
        </authorList>
    </citation>
    <scope>NUCLEOTIDE SEQUENCE [LARGE SCALE GENOMIC DNA]</scope>
    <source>
        <strain evidence="5">CECT 5112</strain>
    </source>
</reference>
<dbReference type="STRING" id="388408.LAX5112_00142"/>
<accession>A0A0M6ZR58</accession>
<keyword evidence="5" id="KW-1185">Reference proteome</keyword>
<dbReference type="Pfam" id="PF01135">
    <property type="entry name" value="PCMT"/>
    <property type="match status" value="1"/>
</dbReference>
<dbReference type="Gene3D" id="3.40.50.150">
    <property type="entry name" value="Vaccinia Virus protein VP39"/>
    <property type="match status" value="1"/>
</dbReference>
<evidence type="ECO:0000313" key="4">
    <source>
        <dbReference type="EMBL" id="CTQ63994.1"/>
    </source>
</evidence>
<dbReference type="CDD" id="cd02440">
    <property type="entry name" value="AdoMet_MTases"/>
    <property type="match status" value="1"/>
</dbReference>
<organism evidence="4 5">
    <name type="scientific">Roseibium alexandrii</name>
    <dbReference type="NCBI Taxonomy" id="388408"/>
    <lineage>
        <taxon>Bacteria</taxon>
        <taxon>Pseudomonadati</taxon>
        <taxon>Pseudomonadota</taxon>
        <taxon>Alphaproteobacteria</taxon>
        <taxon>Hyphomicrobiales</taxon>
        <taxon>Stappiaceae</taxon>
        <taxon>Roseibium</taxon>
    </lineage>
</organism>
<keyword evidence="4" id="KW-0489">Methyltransferase</keyword>
<comment type="similarity">
    <text evidence="1">Belongs to the methyltransferase superfamily. L-isoaspartyl/D-aspartyl protein methyltransferase family.</text>
</comment>
<evidence type="ECO:0000256" key="1">
    <source>
        <dbReference type="ARBA" id="ARBA00005369"/>
    </source>
</evidence>
<name>A0A0M6ZR58_9HYPH</name>
<dbReference type="OrthoDB" id="9798496at2"/>
<dbReference type="GO" id="GO:0032259">
    <property type="term" value="P:methylation"/>
    <property type="evidence" value="ECO:0007669"/>
    <property type="project" value="UniProtKB-KW"/>
</dbReference>
<sequence>MTDFNQSRRKMVDNQLRTNDVTDHQILDAMEVVPRERFVPASKRAVAYIDEDLPIGASGSGRYLMKPHIFGKLIQLAQISADDIVLVIGAGSGYSTAVAAKLAASVVALEENADLARDAGDLLVDLGTENAVVVEGPLVDGYAAEGPYDVILIDGAVEVLSEALLKQLKSDGRLVVIEGQGGAGVAKLYQKSGEVVSGRFAFNASAALLPGFAQAAEFTF</sequence>
<keyword evidence="4" id="KW-0808">Transferase</keyword>
<dbReference type="Proteomes" id="UP000053235">
    <property type="component" value="Unassembled WGS sequence"/>
</dbReference>
<dbReference type="RefSeq" id="WP_008189680.1">
    <property type="nucleotide sequence ID" value="NZ_CXWD01000001.1"/>
</dbReference>
<dbReference type="InterPro" id="IPR029063">
    <property type="entry name" value="SAM-dependent_MTases_sf"/>
</dbReference>